<dbReference type="Gene3D" id="2.60.120.10">
    <property type="entry name" value="Jelly Rolls"/>
    <property type="match status" value="1"/>
</dbReference>
<dbReference type="Pfam" id="PF05523">
    <property type="entry name" value="FdtA"/>
    <property type="match status" value="1"/>
</dbReference>
<dbReference type="KEGG" id="dbr:Deba_0357"/>
<dbReference type="CDD" id="cd20292">
    <property type="entry name" value="cupin_QdtA-like"/>
    <property type="match status" value="1"/>
</dbReference>
<dbReference type="SUPFAM" id="SSF51182">
    <property type="entry name" value="RmlC-like cupins"/>
    <property type="match status" value="1"/>
</dbReference>
<keyword evidence="10" id="KW-1185">Reference proteome</keyword>
<dbReference type="eggNOG" id="COG2171">
    <property type="taxonomic scope" value="Bacteria"/>
</dbReference>
<dbReference type="PANTHER" id="PTHR43300">
    <property type="entry name" value="ACETYLTRANSFERASE"/>
    <property type="match status" value="1"/>
</dbReference>
<proteinExistence type="inferred from homology"/>
<evidence type="ECO:0000313" key="9">
    <source>
        <dbReference type="EMBL" id="ADK83732.1"/>
    </source>
</evidence>
<dbReference type="RefSeq" id="WP_013257188.1">
    <property type="nucleotide sequence ID" value="NC_014365.1"/>
</dbReference>
<dbReference type="AlphaFoldDB" id="E1QDU6"/>
<evidence type="ECO:0000256" key="4">
    <source>
        <dbReference type="ARBA" id="ARBA00022737"/>
    </source>
</evidence>
<evidence type="ECO:0000256" key="6">
    <source>
        <dbReference type="ARBA" id="ARBA00023154"/>
    </source>
</evidence>
<dbReference type="GO" id="GO:0009085">
    <property type="term" value="P:lysine biosynthetic process"/>
    <property type="evidence" value="ECO:0007669"/>
    <property type="project" value="UniProtKB-KW"/>
</dbReference>
<keyword evidence="5" id="KW-0220">Diaminopimelate biosynthesis</keyword>
<protein>
    <submittedName>
        <fullName evidence="9">WxcM domain protein</fullName>
    </submittedName>
</protein>
<evidence type="ECO:0000256" key="7">
    <source>
        <dbReference type="ARBA" id="ARBA00023315"/>
    </source>
</evidence>
<evidence type="ECO:0000256" key="5">
    <source>
        <dbReference type="ARBA" id="ARBA00022915"/>
    </source>
</evidence>
<dbReference type="Proteomes" id="UP000009047">
    <property type="component" value="Chromosome"/>
</dbReference>
<keyword evidence="4" id="KW-0677">Repeat</keyword>
<evidence type="ECO:0000256" key="1">
    <source>
        <dbReference type="ARBA" id="ARBA00007274"/>
    </source>
</evidence>
<evidence type="ECO:0000256" key="2">
    <source>
        <dbReference type="ARBA" id="ARBA00022605"/>
    </source>
</evidence>
<keyword evidence="3" id="KW-0808">Transferase</keyword>
<dbReference type="InterPro" id="IPR014710">
    <property type="entry name" value="RmlC-like_jellyroll"/>
</dbReference>
<dbReference type="InterPro" id="IPR018357">
    <property type="entry name" value="Hexapep_transf_CS"/>
</dbReference>
<dbReference type="PANTHER" id="PTHR43300:SF10">
    <property type="entry name" value="2,3,4,5-TETRAHYDROPYRIDINE-2,6-DICARBOXYLATE N-ACETYLTRANSFERASE"/>
    <property type="match status" value="1"/>
</dbReference>
<organism evidence="9 10">
    <name type="scientific">Desulfarculus baarsii (strain ATCC 33931 / DSM 2075 / LMG 7858 / VKM B-1802 / 2st14)</name>
    <dbReference type="NCBI Taxonomy" id="644282"/>
    <lineage>
        <taxon>Bacteria</taxon>
        <taxon>Pseudomonadati</taxon>
        <taxon>Thermodesulfobacteriota</taxon>
        <taxon>Desulfarculia</taxon>
        <taxon>Desulfarculales</taxon>
        <taxon>Desulfarculaceae</taxon>
        <taxon>Desulfarculus</taxon>
    </lineage>
</organism>
<dbReference type="InterPro" id="IPR050179">
    <property type="entry name" value="Trans_hexapeptide_repeat"/>
</dbReference>
<keyword evidence="2" id="KW-0028">Amino-acid biosynthesis</keyword>
<dbReference type="GO" id="GO:0016746">
    <property type="term" value="F:acyltransferase activity"/>
    <property type="evidence" value="ECO:0007669"/>
    <property type="project" value="UniProtKB-KW"/>
</dbReference>
<keyword evidence="6" id="KW-0457">Lysine biosynthesis</keyword>
<dbReference type="InterPro" id="IPR008894">
    <property type="entry name" value="QdtA_cupin_dom"/>
</dbReference>
<dbReference type="SUPFAM" id="SSF51161">
    <property type="entry name" value="Trimeric LpxA-like enzymes"/>
    <property type="match status" value="1"/>
</dbReference>
<dbReference type="Pfam" id="PF00132">
    <property type="entry name" value="Hexapep"/>
    <property type="match status" value="1"/>
</dbReference>
<dbReference type="EMBL" id="CP002085">
    <property type="protein sequence ID" value="ADK83732.1"/>
    <property type="molecule type" value="Genomic_DNA"/>
</dbReference>
<dbReference type="STRING" id="644282.Deba_0357"/>
<gene>
    <name evidence="9" type="ordered locus">Deba_0357</name>
</gene>
<sequence>MQSSKLCHLCAGATIAASARLGDHVVVYPGATVADDCLVAGFTQLWPGVRLERGACLGPGVTIQPPDEADASTVSFGPNCRIGANATILRGVRVGEGAVVEPGSVVAQSVPPHAIVSGAPARITGYVDSRSAQQVLAWRGQAEVQETGAVVRLDVGDVTLHRLSLVHDPRGDLVFGEFARDIPFAVKRYFMVFNVPSEKVRGEHAHRVCHQFLICAKGGCAVVVDDGATRCEVFLDSPDLGLYLPPMTWGTQYKCSGDTLLCVFTSHYYDPADYIRDYAEFLALVHKSPNNAA</sequence>
<evidence type="ECO:0000259" key="8">
    <source>
        <dbReference type="Pfam" id="PF05523"/>
    </source>
</evidence>
<evidence type="ECO:0000256" key="3">
    <source>
        <dbReference type="ARBA" id="ARBA00022679"/>
    </source>
</evidence>
<dbReference type="PROSITE" id="PS00101">
    <property type="entry name" value="HEXAPEP_TRANSFERASES"/>
    <property type="match status" value="1"/>
</dbReference>
<dbReference type="HOGENOM" id="CLU_949059_0_0_7"/>
<name>E1QDU6_DESB2</name>
<dbReference type="Gene3D" id="2.160.10.10">
    <property type="entry name" value="Hexapeptide repeat proteins"/>
    <property type="match status" value="1"/>
</dbReference>
<feature type="domain" description="Sugar 3,4-ketoisomerase QdtA cupin" evidence="8">
    <location>
        <begin position="157"/>
        <end position="285"/>
    </location>
</feature>
<comment type="similarity">
    <text evidence="1">Belongs to the transferase hexapeptide repeat family.</text>
</comment>
<keyword evidence="7" id="KW-0012">Acyltransferase</keyword>
<evidence type="ECO:0000313" key="10">
    <source>
        <dbReference type="Proteomes" id="UP000009047"/>
    </source>
</evidence>
<accession>E1QDU6</accession>
<dbReference type="InterPro" id="IPR011051">
    <property type="entry name" value="RmlC_Cupin_sf"/>
</dbReference>
<reference evidence="9 10" key="1">
    <citation type="journal article" date="2010" name="Stand. Genomic Sci.">
        <title>Complete genome sequence of Desulfarculus baarsii type strain (2st14).</title>
        <authorList>
            <person name="Sun H."/>
            <person name="Spring S."/>
            <person name="Lapidus A."/>
            <person name="Davenport K."/>
            <person name="Del Rio T.G."/>
            <person name="Tice H."/>
            <person name="Nolan M."/>
            <person name="Copeland A."/>
            <person name="Cheng J.F."/>
            <person name="Lucas S."/>
            <person name="Tapia R."/>
            <person name="Goodwin L."/>
            <person name="Pitluck S."/>
            <person name="Ivanova N."/>
            <person name="Pagani I."/>
            <person name="Mavromatis K."/>
            <person name="Ovchinnikova G."/>
            <person name="Pati A."/>
            <person name="Chen A."/>
            <person name="Palaniappan K."/>
            <person name="Hauser L."/>
            <person name="Chang Y.J."/>
            <person name="Jeffries C.D."/>
            <person name="Detter J.C."/>
            <person name="Han C."/>
            <person name="Rohde M."/>
            <person name="Brambilla E."/>
            <person name="Goker M."/>
            <person name="Woyke T."/>
            <person name="Bristow J."/>
            <person name="Eisen J.A."/>
            <person name="Markowitz V."/>
            <person name="Hugenholtz P."/>
            <person name="Kyrpides N.C."/>
            <person name="Klenk H.P."/>
            <person name="Land M."/>
        </authorList>
    </citation>
    <scope>NUCLEOTIDE SEQUENCE [LARGE SCALE GENOMIC DNA]</scope>
    <source>
        <strain evidence="10">ATCC 33931 / DSM 2075 / LMG 7858 / VKM B-1802 / 2st14</strain>
    </source>
</reference>
<dbReference type="InterPro" id="IPR001451">
    <property type="entry name" value="Hexapep"/>
</dbReference>
<dbReference type="InterPro" id="IPR011004">
    <property type="entry name" value="Trimer_LpxA-like_sf"/>
</dbReference>
<dbReference type="GO" id="GO:0019877">
    <property type="term" value="P:diaminopimelate biosynthetic process"/>
    <property type="evidence" value="ECO:0007669"/>
    <property type="project" value="UniProtKB-KW"/>
</dbReference>